<feature type="domain" description="Cell wall elongation regulator TseB-like" evidence="2">
    <location>
        <begin position="37"/>
        <end position="80"/>
    </location>
</feature>
<name>I8AL73_9BACL</name>
<dbReference type="InterPro" id="IPR046350">
    <property type="entry name" value="Cystatin_sf"/>
</dbReference>
<evidence type="ECO:0000256" key="1">
    <source>
        <dbReference type="SAM" id="Phobius"/>
    </source>
</evidence>
<dbReference type="Pfam" id="PF17881">
    <property type="entry name" value="TseB"/>
    <property type="match status" value="1"/>
</dbReference>
<dbReference type="Gene3D" id="3.10.450.40">
    <property type="match status" value="2"/>
</dbReference>
<dbReference type="PATRIC" id="fig|1196324.3.peg.726"/>
<keyword evidence="1" id="KW-0812">Transmembrane</keyword>
<feature type="transmembrane region" description="Helical" evidence="1">
    <location>
        <begin position="6"/>
        <end position="24"/>
    </location>
</feature>
<dbReference type="Proteomes" id="UP000004080">
    <property type="component" value="Unassembled WGS sequence"/>
</dbReference>
<organism evidence="3 4">
    <name type="scientific">Fictibacillus macauensis ZFHKF-1</name>
    <dbReference type="NCBI Taxonomy" id="1196324"/>
    <lineage>
        <taxon>Bacteria</taxon>
        <taxon>Bacillati</taxon>
        <taxon>Bacillota</taxon>
        <taxon>Bacilli</taxon>
        <taxon>Bacillales</taxon>
        <taxon>Fictibacillaceae</taxon>
        <taxon>Fictibacillus</taxon>
    </lineage>
</organism>
<evidence type="ECO:0000313" key="4">
    <source>
        <dbReference type="Proteomes" id="UP000004080"/>
    </source>
</evidence>
<protein>
    <recommendedName>
        <fullName evidence="2">Cell wall elongation regulator TseB-like domain-containing protein</fullName>
    </recommendedName>
</protein>
<keyword evidence="4" id="KW-1185">Reference proteome</keyword>
<keyword evidence="1" id="KW-0472">Membrane</keyword>
<dbReference type="AlphaFoldDB" id="I8AL73"/>
<dbReference type="eggNOG" id="COG5353">
    <property type="taxonomic scope" value="Bacteria"/>
</dbReference>
<proteinExistence type="predicted"/>
<evidence type="ECO:0000313" key="3">
    <source>
        <dbReference type="EMBL" id="EIT86622.1"/>
    </source>
</evidence>
<sequence>MKKWWFIVLAVIVIVLIWYSVHLYRQIDAPKTSNESAAVQVAKEQYSLRTVDNVESYHGSKAFVVIEGTTEKDGRVFVFVGPKHEVKRVKVSDGVTENDRRKEINEQESPKEWVSLKPGIEDDQVVWEAVYIDRKGHYTFDYANFKTGERYKKYSLNQDM</sequence>
<reference evidence="3 4" key="1">
    <citation type="journal article" date="2012" name="J. Bacteriol.">
        <title>Genome of Bacillus macauensis ZFHKF-1, a Long-Chain-Forming Bacterium.</title>
        <authorList>
            <person name="Cai L."/>
            <person name="Zhang T."/>
        </authorList>
    </citation>
    <scope>NUCLEOTIDE SEQUENCE [LARGE SCALE GENOMIC DNA]</scope>
    <source>
        <strain evidence="3 4">ZFHKF-1</strain>
    </source>
</reference>
<evidence type="ECO:0000259" key="2">
    <source>
        <dbReference type="Pfam" id="PF17881"/>
    </source>
</evidence>
<keyword evidence="1" id="KW-1133">Transmembrane helix</keyword>
<gene>
    <name evidence="3" type="ORF">A374_03589</name>
</gene>
<dbReference type="RefSeq" id="WP_007200817.1">
    <property type="nucleotide sequence ID" value="NZ_AKKV01000020.1"/>
</dbReference>
<accession>I8AL73</accession>
<dbReference type="SUPFAM" id="SSF54403">
    <property type="entry name" value="Cystatin/monellin"/>
    <property type="match status" value="2"/>
</dbReference>
<dbReference type="InterPro" id="IPR041401">
    <property type="entry name" value="TseB-like_dom"/>
</dbReference>
<comment type="caution">
    <text evidence="3">The sequence shown here is derived from an EMBL/GenBank/DDBJ whole genome shotgun (WGS) entry which is preliminary data.</text>
</comment>
<dbReference type="STRING" id="1196324.A374_03589"/>
<dbReference type="OrthoDB" id="2381181at2"/>
<dbReference type="EMBL" id="AKKV01000020">
    <property type="protein sequence ID" value="EIT86622.1"/>
    <property type="molecule type" value="Genomic_DNA"/>
</dbReference>